<protein>
    <submittedName>
        <fullName evidence="2">TIGR03757 family integrating conjugative element protein</fullName>
    </submittedName>
</protein>
<accession>A0AAP9U6L2</accession>
<dbReference type="Proteomes" id="UP000514462">
    <property type="component" value="Chromosome"/>
</dbReference>
<name>A0AAP9U6L2_KLEAE</name>
<dbReference type="InterPro" id="IPR011090">
    <property type="entry name" value="Integr_conj_element_PFL4709"/>
</dbReference>
<sequence>MKRCLFLLPLYLLFTSTPTLAQTVIYTTARWPVVQPDPGVEVQRLENVDTLSQSVFPSLSASPAKAEAQARLRMQQPDWHTQEARLTRAYQALLDARTVGISKVPAVVFDGQFVVYGTTDVALARQKLAEWRERHP</sequence>
<dbReference type="EMBL" id="CP055904">
    <property type="protein sequence ID" value="QMR41556.1"/>
    <property type="molecule type" value="Genomic_DNA"/>
</dbReference>
<dbReference type="NCBIfam" id="TIGR03757">
    <property type="entry name" value="conj_TIGR03757"/>
    <property type="match status" value="1"/>
</dbReference>
<dbReference type="Pfam" id="PF07511">
    <property type="entry name" value="DUF1525"/>
    <property type="match status" value="1"/>
</dbReference>
<dbReference type="RefSeq" id="WP_182014649.1">
    <property type="nucleotide sequence ID" value="NZ_CP055904.1"/>
</dbReference>
<evidence type="ECO:0000313" key="2">
    <source>
        <dbReference type="EMBL" id="QMR41556.1"/>
    </source>
</evidence>
<proteinExistence type="predicted"/>
<organism evidence="2 3">
    <name type="scientific">Klebsiella aerogenes</name>
    <name type="common">Enterobacter aerogenes</name>
    <dbReference type="NCBI Taxonomy" id="548"/>
    <lineage>
        <taxon>Bacteria</taxon>
        <taxon>Pseudomonadati</taxon>
        <taxon>Pseudomonadota</taxon>
        <taxon>Gammaproteobacteria</taxon>
        <taxon>Enterobacterales</taxon>
        <taxon>Enterobacteriaceae</taxon>
        <taxon>Klebsiella/Raoultella group</taxon>
        <taxon>Klebsiella</taxon>
    </lineage>
</organism>
<keyword evidence="1" id="KW-0732">Signal</keyword>
<evidence type="ECO:0000256" key="1">
    <source>
        <dbReference type="SAM" id="SignalP"/>
    </source>
</evidence>
<feature type="chain" id="PRO_5042826710" evidence="1">
    <location>
        <begin position="22"/>
        <end position="136"/>
    </location>
</feature>
<gene>
    <name evidence="2" type="ORF">HV331_19550</name>
</gene>
<evidence type="ECO:0000313" key="3">
    <source>
        <dbReference type="Proteomes" id="UP000514462"/>
    </source>
</evidence>
<dbReference type="AlphaFoldDB" id="A0AAP9U6L2"/>
<reference evidence="3" key="1">
    <citation type="submission" date="2020-06" db="EMBL/GenBank/DDBJ databases">
        <title>REHAB project genomes.</title>
        <authorList>
            <person name="Shaw L.P."/>
        </authorList>
    </citation>
    <scope>NUCLEOTIDE SEQUENCE [LARGE SCALE GENOMIC DNA]</scope>
    <source>
        <strain evidence="3">RHBSTW-00938</strain>
    </source>
</reference>
<feature type="signal peptide" evidence="1">
    <location>
        <begin position="1"/>
        <end position="21"/>
    </location>
</feature>